<evidence type="ECO:0000256" key="8">
    <source>
        <dbReference type="ARBA" id="ARBA00037998"/>
    </source>
</evidence>
<organism evidence="10 11">
    <name type="scientific">Paenalcaligenes hermetiae</name>
    <dbReference type="NCBI Taxonomy" id="1157987"/>
    <lineage>
        <taxon>Bacteria</taxon>
        <taxon>Pseudomonadati</taxon>
        <taxon>Pseudomonadota</taxon>
        <taxon>Betaproteobacteria</taxon>
        <taxon>Burkholderiales</taxon>
        <taxon>Alcaligenaceae</taxon>
        <taxon>Paenalcaligenes</taxon>
    </lineage>
</organism>
<feature type="transmembrane region" description="Helical" evidence="9">
    <location>
        <begin position="18"/>
        <end position="38"/>
    </location>
</feature>
<name>A0ABP9M861_9BURK</name>
<comment type="caution">
    <text evidence="10">The sequence shown here is derived from an EMBL/GenBank/DDBJ whole genome shotgun (WGS) entry which is preliminary data.</text>
</comment>
<proteinExistence type="inferred from homology"/>
<dbReference type="PANTHER" id="PTHR11795">
    <property type="entry name" value="BRANCHED-CHAIN AMINO ACID TRANSPORT SYSTEM PERMEASE PROTEIN LIVH"/>
    <property type="match status" value="1"/>
</dbReference>
<feature type="transmembrane region" description="Helical" evidence="9">
    <location>
        <begin position="88"/>
        <end position="109"/>
    </location>
</feature>
<evidence type="ECO:0000256" key="9">
    <source>
        <dbReference type="SAM" id="Phobius"/>
    </source>
</evidence>
<feature type="transmembrane region" description="Helical" evidence="9">
    <location>
        <begin position="318"/>
        <end position="336"/>
    </location>
</feature>
<accession>A0ABP9M861</accession>
<feature type="transmembrane region" description="Helical" evidence="9">
    <location>
        <begin position="121"/>
        <end position="138"/>
    </location>
</feature>
<keyword evidence="2" id="KW-0813">Transport</keyword>
<evidence type="ECO:0000256" key="3">
    <source>
        <dbReference type="ARBA" id="ARBA00022475"/>
    </source>
</evidence>
<feature type="transmembrane region" description="Helical" evidence="9">
    <location>
        <begin position="58"/>
        <end position="76"/>
    </location>
</feature>
<keyword evidence="5" id="KW-0029">Amino-acid transport</keyword>
<comment type="similarity">
    <text evidence="8">Belongs to the binding-protein-dependent transport system permease family. LivHM subfamily.</text>
</comment>
<keyword evidence="3" id="KW-1003">Cell membrane</keyword>
<dbReference type="InterPro" id="IPR052157">
    <property type="entry name" value="BCAA_transport_permease"/>
</dbReference>
<evidence type="ECO:0000313" key="11">
    <source>
        <dbReference type="Proteomes" id="UP001500227"/>
    </source>
</evidence>
<gene>
    <name evidence="10" type="ORF">GCM10023337_16320</name>
</gene>
<evidence type="ECO:0000256" key="7">
    <source>
        <dbReference type="ARBA" id="ARBA00023136"/>
    </source>
</evidence>
<dbReference type="Pfam" id="PF02653">
    <property type="entry name" value="BPD_transp_2"/>
    <property type="match status" value="1"/>
</dbReference>
<protein>
    <submittedName>
        <fullName evidence="10">Branched-chain amino acid ABC transporter permease</fullName>
    </submittedName>
</protein>
<keyword evidence="11" id="KW-1185">Reference proteome</keyword>
<keyword evidence="4 9" id="KW-0812">Transmembrane</keyword>
<feature type="transmembrane region" description="Helical" evidence="9">
    <location>
        <begin position="192"/>
        <end position="216"/>
    </location>
</feature>
<dbReference type="InterPro" id="IPR001851">
    <property type="entry name" value="ABC_transp_permease"/>
</dbReference>
<dbReference type="EMBL" id="BAABKD010000009">
    <property type="protein sequence ID" value="GAA5091038.1"/>
    <property type="molecule type" value="Genomic_DNA"/>
</dbReference>
<feature type="transmembrane region" description="Helical" evidence="9">
    <location>
        <begin position="249"/>
        <end position="271"/>
    </location>
</feature>
<keyword evidence="6 9" id="KW-1133">Transmembrane helix</keyword>
<evidence type="ECO:0000313" key="10">
    <source>
        <dbReference type="EMBL" id="GAA5091038.1"/>
    </source>
</evidence>
<evidence type="ECO:0000256" key="2">
    <source>
        <dbReference type="ARBA" id="ARBA00022448"/>
    </source>
</evidence>
<evidence type="ECO:0000256" key="4">
    <source>
        <dbReference type="ARBA" id="ARBA00022692"/>
    </source>
</evidence>
<feature type="transmembrane region" description="Helical" evidence="9">
    <location>
        <begin position="283"/>
        <end position="306"/>
    </location>
</feature>
<evidence type="ECO:0000256" key="6">
    <source>
        <dbReference type="ARBA" id="ARBA00022989"/>
    </source>
</evidence>
<dbReference type="PANTHER" id="PTHR11795:SF450">
    <property type="entry name" value="ABC TRANSPORTER PERMEASE PROTEIN"/>
    <property type="match status" value="1"/>
</dbReference>
<comment type="subcellular location">
    <subcellularLocation>
        <location evidence="1">Cell membrane</location>
        <topology evidence="1">Multi-pass membrane protein</topology>
    </subcellularLocation>
</comment>
<dbReference type="RefSeq" id="WP_345370954.1">
    <property type="nucleotide sequence ID" value="NZ_BAABKD010000009.1"/>
</dbReference>
<sequence length="345" mass="36699">MNLSILTFLTQDGLTTGAIYALVALALVLVFAVTRVILVSQGDFVAFSALTMASFQAGSLPATLWLLTVGAVAVCIKDIWVLAKHRALGRIPFVLAMHFTVPAVLWLTLSAIDLNSLGDGWKVLLTLAVVAPLGPILYRLIYQPVAQSSVLVLLILSVALHISLVGIGLWMFGAEGYRTQPFTNASFMLGEAMISAQSLLVLLVAIALIGALYLFFGHTMYGKALRATAFNSEGAQLVGVPTTMAGSTAFFLSSLIGACSGLLIGPITTLYYDSGFLISLKGFVAAIMGGLSSYPLAALGAFMVGLIESYATFFASQYKEVIVFTLVLPFLLWLSLTTNPLDEEH</sequence>
<keyword evidence="7 9" id="KW-0472">Membrane</keyword>
<feature type="transmembrane region" description="Helical" evidence="9">
    <location>
        <begin position="150"/>
        <end position="172"/>
    </location>
</feature>
<dbReference type="Proteomes" id="UP001500227">
    <property type="component" value="Unassembled WGS sequence"/>
</dbReference>
<reference evidence="11" key="1">
    <citation type="journal article" date="2019" name="Int. J. Syst. Evol. Microbiol.">
        <title>The Global Catalogue of Microorganisms (GCM) 10K type strain sequencing project: providing services to taxonomists for standard genome sequencing and annotation.</title>
        <authorList>
            <consortium name="The Broad Institute Genomics Platform"/>
            <consortium name="The Broad Institute Genome Sequencing Center for Infectious Disease"/>
            <person name="Wu L."/>
            <person name="Ma J."/>
        </authorList>
    </citation>
    <scope>NUCLEOTIDE SEQUENCE [LARGE SCALE GENOMIC DNA]</scope>
    <source>
        <strain evidence="11">JCM 18423</strain>
    </source>
</reference>
<dbReference type="CDD" id="cd06582">
    <property type="entry name" value="TM_PBP1_LivH_like"/>
    <property type="match status" value="1"/>
</dbReference>
<evidence type="ECO:0000256" key="5">
    <source>
        <dbReference type="ARBA" id="ARBA00022970"/>
    </source>
</evidence>
<evidence type="ECO:0000256" key="1">
    <source>
        <dbReference type="ARBA" id="ARBA00004651"/>
    </source>
</evidence>